<accession>A0ACC6Q6P5</accession>
<evidence type="ECO:0000313" key="2">
    <source>
        <dbReference type="Proteomes" id="UP001377168"/>
    </source>
</evidence>
<name>A0ACC6Q6P5_9ACTN</name>
<evidence type="ECO:0000313" key="1">
    <source>
        <dbReference type="EMBL" id="MEJ8639334.1"/>
    </source>
</evidence>
<sequence>MADEACLFLLPDRSPLLGAALGSVGDLECVETPAVRGWLDAHGVSASSEQVRILPGGSEVFIPEDVDRLPVPLSEEETFRVQQQSAPQTVTDMENELLGFREVTQDWEALVHRALAAGVPAPRIAHLTGLDPQDIARLTGVARA</sequence>
<protein>
    <submittedName>
        <fullName evidence="1">DUF6003 family protein</fullName>
    </submittedName>
</protein>
<keyword evidence="2" id="KW-1185">Reference proteome</keyword>
<gene>
    <name evidence="1" type="ORF">WKI67_38930</name>
</gene>
<proteinExistence type="predicted"/>
<reference evidence="1" key="1">
    <citation type="submission" date="2024-03" db="EMBL/GenBank/DDBJ databases">
        <title>Novel Streptomyces species of biotechnological and ecological value are a feature of Machair soil.</title>
        <authorList>
            <person name="Prole J.R."/>
            <person name="Goodfellow M."/>
            <person name="Allenby N."/>
            <person name="Ward A.C."/>
        </authorList>
    </citation>
    <scope>NUCLEOTIDE SEQUENCE</scope>
    <source>
        <strain evidence="1">MS2.AVA.5</strain>
    </source>
</reference>
<dbReference type="Proteomes" id="UP001377168">
    <property type="component" value="Unassembled WGS sequence"/>
</dbReference>
<comment type="caution">
    <text evidence="1">The sequence shown here is derived from an EMBL/GenBank/DDBJ whole genome shotgun (WGS) entry which is preliminary data.</text>
</comment>
<organism evidence="1 2">
    <name type="scientific">Streptomyces achmelvichensis</name>
    <dbReference type="NCBI Taxonomy" id="3134111"/>
    <lineage>
        <taxon>Bacteria</taxon>
        <taxon>Bacillati</taxon>
        <taxon>Actinomycetota</taxon>
        <taxon>Actinomycetes</taxon>
        <taxon>Kitasatosporales</taxon>
        <taxon>Streptomycetaceae</taxon>
        <taxon>Streptomyces</taxon>
    </lineage>
</organism>
<dbReference type="EMBL" id="JBBKAJ010000022">
    <property type="protein sequence ID" value="MEJ8639334.1"/>
    <property type="molecule type" value="Genomic_DNA"/>
</dbReference>